<gene>
    <name evidence="2" type="ORF">GCM10007108_05730</name>
</gene>
<evidence type="ECO:0000313" key="3">
    <source>
        <dbReference type="Proteomes" id="UP000632195"/>
    </source>
</evidence>
<evidence type="ECO:0000313" key="2">
    <source>
        <dbReference type="EMBL" id="GGM70551.1"/>
    </source>
</evidence>
<dbReference type="Proteomes" id="UP000632195">
    <property type="component" value="Unassembled WGS sequence"/>
</dbReference>
<dbReference type="EMBL" id="BMNY01000001">
    <property type="protein sequence ID" value="GGM70551.1"/>
    <property type="molecule type" value="Genomic_DNA"/>
</dbReference>
<name>A0AA37BQS6_9ARCH</name>
<comment type="caution">
    <text evidence="2">The sequence shown here is derived from an EMBL/GenBank/DDBJ whole genome shotgun (WGS) entry which is preliminary data.</text>
</comment>
<evidence type="ECO:0000256" key="1">
    <source>
        <dbReference type="SAM" id="Phobius"/>
    </source>
</evidence>
<organism evidence="2 3">
    <name type="scientific">Thermogymnomonas acidicola</name>
    <dbReference type="NCBI Taxonomy" id="399579"/>
    <lineage>
        <taxon>Archaea</taxon>
        <taxon>Methanobacteriati</taxon>
        <taxon>Thermoplasmatota</taxon>
        <taxon>Thermoplasmata</taxon>
        <taxon>Thermoplasmatales</taxon>
        <taxon>Thermogymnomonas</taxon>
    </lineage>
</organism>
<proteinExistence type="predicted"/>
<feature type="transmembrane region" description="Helical" evidence="1">
    <location>
        <begin position="6"/>
        <end position="25"/>
    </location>
</feature>
<keyword evidence="1" id="KW-0472">Membrane</keyword>
<protein>
    <submittedName>
        <fullName evidence="2">Uncharacterized protein</fullName>
    </submittedName>
</protein>
<dbReference type="AlphaFoldDB" id="A0AA37BQS6"/>
<keyword evidence="1" id="KW-1133">Transmembrane helix</keyword>
<accession>A0AA37BQS6</accession>
<keyword evidence="1" id="KW-0812">Transmembrane</keyword>
<reference evidence="2" key="1">
    <citation type="journal article" date="2014" name="Int. J. Syst. Evol. Microbiol.">
        <title>Complete genome sequence of Corynebacterium casei LMG S-19264T (=DSM 44701T), isolated from a smear-ripened cheese.</title>
        <authorList>
            <consortium name="US DOE Joint Genome Institute (JGI-PGF)"/>
            <person name="Walter F."/>
            <person name="Albersmeier A."/>
            <person name="Kalinowski J."/>
            <person name="Ruckert C."/>
        </authorList>
    </citation>
    <scope>NUCLEOTIDE SEQUENCE</scope>
    <source>
        <strain evidence="2">JCM 13583</strain>
    </source>
</reference>
<keyword evidence="3" id="KW-1185">Reference proteome</keyword>
<sequence length="72" mass="7480">MRWAFGIPGIVLLVVGVVLAILGGVRVLHPMLWYMVPGIVVAVVGAALTALGWIGWGKKSQNVAGNQKAGTT</sequence>
<feature type="transmembrane region" description="Helical" evidence="1">
    <location>
        <begin position="32"/>
        <end position="56"/>
    </location>
</feature>
<reference evidence="2" key="2">
    <citation type="submission" date="2022-09" db="EMBL/GenBank/DDBJ databases">
        <authorList>
            <person name="Sun Q."/>
            <person name="Ohkuma M."/>
        </authorList>
    </citation>
    <scope>NUCLEOTIDE SEQUENCE</scope>
    <source>
        <strain evidence="2">JCM 13583</strain>
    </source>
</reference>